<dbReference type="STRING" id="1225564.AA309_20190"/>
<dbReference type="AlphaFoldDB" id="A0A0H1RFP2"/>
<gene>
    <name evidence="1" type="ORF">AA309_20190</name>
</gene>
<proteinExistence type="predicted"/>
<dbReference type="OrthoDB" id="7996345at2"/>
<dbReference type="RefSeq" id="WP_047190816.1">
    <property type="nucleotide sequence ID" value="NZ_LCYG01000055.1"/>
</dbReference>
<organism evidence="1 2">
    <name type="scientific">Microvirga vignae</name>
    <dbReference type="NCBI Taxonomy" id="1225564"/>
    <lineage>
        <taxon>Bacteria</taxon>
        <taxon>Pseudomonadati</taxon>
        <taxon>Pseudomonadota</taxon>
        <taxon>Alphaproteobacteria</taxon>
        <taxon>Hyphomicrobiales</taxon>
        <taxon>Methylobacteriaceae</taxon>
        <taxon>Microvirga</taxon>
    </lineage>
</organism>
<dbReference type="Pfam" id="PF02924">
    <property type="entry name" value="HDPD"/>
    <property type="match status" value="1"/>
</dbReference>
<evidence type="ECO:0000313" key="2">
    <source>
        <dbReference type="Proteomes" id="UP000035489"/>
    </source>
</evidence>
<dbReference type="Proteomes" id="UP000035489">
    <property type="component" value="Unassembled WGS sequence"/>
</dbReference>
<dbReference type="InterPro" id="IPR004195">
    <property type="entry name" value="Head_decoration_D"/>
</dbReference>
<keyword evidence="2" id="KW-1185">Reference proteome</keyword>
<dbReference type="EMBL" id="LCYG01000055">
    <property type="protein sequence ID" value="KLK91417.1"/>
    <property type="molecule type" value="Genomic_DNA"/>
</dbReference>
<evidence type="ECO:0008006" key="3">
    <source>
        <dbReference type="Google" id="ProtNLM"/>
    </source>
</evidence>
<name>A0A0H1RFP2_9HYPH</name>
<accession>A0A0H1RFP2</accession>
<reference evidence="1 2" key="1">
    <citation type="submission" date="2015-05" db="EMBL/GenBank/DDBJ databases">
        <title>Draft genome sequence of Microvirga vignae strain BR3299, a novel nitrogen fixing bacteria isolated from Brazil semi-aired region.</title>
        <authorList>
            <person name="Zilli J.E."/>
            <person name="Passos S.R."/>
            <person name="Leite J."/>
            <person name="Baldani J.I."/>
            <person name="Xavier G.R."/>
            <person name="Rumjaneck N.G."/>
            <person name="Simoes-Araujo J.L."/>
        </authorList>
    </citation>
    <scope>NUCLEOTIDE SEQUENCE [LARGE SCALE GENOMIC DNA]</scope>
    <source>
        <strain evidence="1 2">BR3299</strain>
    </source>
</reference>
<evidence type="ECO:0000313" key="1">
    <source>
        <dbReference type="EMBL" id="KLK91417.1"/>
    </source>
</evidence>
<comment type="caution">
    <text evidence="1">The sequence shown here is derived from an EMBL/GenBank/DDBJ whole genome shotgun (WGS) entry which is preliminary data.</text>
</comment>
<dbReference type="PATRIC" id="fig|1225564.3.peg.5353"/>
<sequence length="217" mass="21512">MTTFTSGRAAADFILSEANGQRSRGVGTLLSGQIVKAGMVLGKITLGAATTAFAGTGNGTITMDATTPVLSTAKVGAYTATCITSAANGGTFRVEDPSGAFIGEVAVGATFSEQIKFVIADGATDFVVGDKFTITVAAGSGKYKAVTAAATDGSQNAAAIAIYATDATGADTQISVIERAAEVNGKLLSYGADIDTDAEKTAVHTALAGAGVGIIVR</sequence>
<protein>
    <recommendedName>
        <fullName evidence="3">Head decoration protein</fullName>
    </recommendedName>
</protein>